<evidence type="ECO:0000313" key="6">
    <source>
        <dbReference type="Proteomes" id="UP000545037"/>
    </source>
</evidence>
<feature type="signal peptide" evidence="4">
    <location>
        <begin position="1"/>
        <end position="21"/>
    </location>
</feature>
<protein>
    <recommendedName>
        <fullName evidence="7">Curlin-associated protein</fullName>
    </recommendedName>
</protein>
<organism evidence="5 6">
    <name type="scientific">Brevundimonas variabilis</name>
    <dbReference type="NCBI Taxonomy" id="74312"/>
    <lineage>
        <taxon>Bacteria</taxon>
        <taxon>Pseudomonadati</taxon>
        <taxon>Pseudomonadota</taxon>
        <taxon>Alphaproteobacteria</taxon>
        <taxon>Caulobacterales</taxon>
        <taxon>Caulobacteraceae</taxon>
        <taxon>Brevundimonas</taxon>
    </lineage>
</organism>
<feature type="compositionally biased region" description="Polar residues" evidence="3">
    <location>
        <begin position="150"/>
        <end position="169"/>
    </location>
</feature>
<dbReference type="Proteomes" id="UP000545037">
    <property type="component" value="Unassembled WGS sequence"/>
</dbReference>
<dbReference type="Pfam" id="PF07012">
    <property type="entry name" value="Curlin_rpt"/>
    <property type="match status" value="2"/>
</dbReference>
<feature type="chain" id="PRO_5030898741" description="Curlin-associated protein" evidence="4">
    <location>
        <begin position="22"/>
        <end position="224"/>
    </location>
</feature>
<evidence type="ECO:0000256" key="4">
    <source>
        <dbReference type="SAM" id="SignalP"/>
    </source>
</evidence>
<name>A0A7W9FEA6_9CAUL</name>
<proteinExistence type="inferred from homology"/>
<feature type="region of interest" description="Disordered" evidence="3">
    <location>
        <begin position="150"/>
        <end position="172"/>
    </location>
</feature>
<comment type="similarity">
    <text evidence="1">Belongs to the CsgA/CsgB family.</text>
</comment>
<evidence type="ECO:0008006" key="7">
    <source>
        <dbReference type="Google" id="ProtNLM"/>
    </source>
</evidence>
<evidence type="ECO:0000313" key="5">
    <source>
        <dbReference type="EMBL" id="MBB5746291.1"/>
    </source>
</evidence>
<reference evidence="5 6" key="1">
    <citation type="submission" date="2020-08" db="EMBL/GenBank/DDBJ databases">
        <title>Genomic Encyclopedia of Type Strains, Phase IV (KMG-IV): sequencing the most valuable type-strain genomes for metagenomic binning, comparative biology and taxonomic classification.</title>
        <authorList>
            <person name="Goeker M."/>
        </authorList>
    </citation>
    <scope>NUCLEOTIDE SEQUENCE [LARGE SCALE GENOMIC DNA]</scope>
    <source>
        <strain evidence="5 6">DSM 4737</strain>
    </source>
</reference>
<dbReference type="AlphaFoldDB" id="A0A7W9FEA6"/>
<dbReference type="GO" id="GO:0007155">
    <property type="term" value="P:cell adhesion"/>
    <property type="evidence" value="ECO:0007669"/>
    <property type="project" value="InterPro"/>
</dbReference>
<dbReference type="RefSeq" id="WP_183213276.1">
    <property type="nucleotide sequence ID" value="NZ_JACHOR010000003.1"/>
</dbReference>
<keyword evidence="2 4" id="KW-0732">Signal</keyword>
<gene>
    <name evidence="5" type="ORF">GGR13_001895</name>
</gene>
<feature type="region of interest" description="Disordered" evidence="3">
    <location>
        <begin position="100"/>
        <end position="131"/>
    </location>
</feature>
<evidence type="ECO:0000256" key="1">
    <source>
        <dbReference type="ARBA" id="ARBA00009766"/>
    </source>
</evidence>
<dbReference type="EMBL" id="JACHOR010000003">
    <property type="protein sequence ID" value="MBB5746291.1"/>
    <property type="molecule type" value="Genomic_DNA"/>
</dbReference>
<keyword evidence="6" id="KW-1185">Reference proteome</keyword>
<dbReference type="GO" id="GO:0009289">
    <property type="term" value="C:pilus"/>
    <property type="evidence" value="ECO:0007669"/>
    <property type="project" value="InterPro"/>
</dbReference>
<evidence type="ECO:0000256" key="2">
    <source>
        <dbReference type="ARBA" id="ARBA00022729"/>
    </source>
</evidence>
<dbReference type="InterPro" id="IPR009742">
    <property type="entry name" value="Curlin_rpt"/>
</dbReference>
<accession>A0A7W9FEA6</accession>
<sequence>MSMRLLLVGLALHLSAGTSVAAQALPTAEGCAAYAGSCRTGSNRATASFGTGAYVDQVGADNRAGITQRQGSTNSFARIFQSGEQNTAFIGQDATSSFADVTQSGDDNTASVTQSGTAHNSASISQSGGGNTASVNQMSALIGHTANLQQKGNGNRIDLNQSGNGNSAILEQDGEGNAMNASQTGYDNVLTWVQNGSGLSGPIVTMEGNGRAISIYQSNPSGQR</sequence>
<evidence type="ECO:0000256" key="3">
    <source>
        <dbReference type="SAM" id="MobiDB-lite"/>
    </source>
</evidence>
<comment type="caution">
    <text evidence="5">The sequence shown here is derived from an EMBL/GenBank/DDBJ whole genome shotgun (WGS) entry which is preliminary data.</text>
</comment>